<evidence type="ECO:0000313" key="6">
    <source>
        <dbReference type="Proteomes" id="UP000015893"/>
    </source>
</evidence>
<protein>
    <submittedName>
        <fullName evidence="4">Uncharacterized protein</fullName>
    </submittedName>
</protein>
<evidence type="ECO:0000313" key="2">
    <source>
        <dbReference type="EMBL" id="EQK94388.1"/>
    </source>
</evidence>
<proteinExistence type="predicted"/>
<accession>A0AB33Z8E4</accession>
<dbReference type="EMBL" id="AUSI01000010">
    <property type="protein sequence ID" value="EQK95213.1"/>
    <property type="molecule type" value="Genomic_DNA"/>
</dbReference>
<keyword evidence="1" id="KW-0472">Membrane</keyword>
<keyword evidence="1" id="KW-0812">Transmembrane</keyword>
<evidence type="ECO:0000313" key="3">
    <source>
        <dbReference type="EMBL" id="EQK94812.1"/>
    </source>
</evidence>
<name>A0AB33Z8E4_HELPX</name>
<feature type="transmembrane region" description="Helical" evidence="1">
    <location>
        <begin position="20"/>
        <end position="41"/>
    </location>
</feature>
<dbReference type="AlphaFoldDB" id="A0AB33Z8E4"/>
<dbReference type="Proteomes" id="UP000015893">
    <property type="component" value="Unassembled WGS sequence"/>
</dbReference>
<comment type="caution">
    <text evidence="4">The sequence shown here is derived from an EMBL/GenBank/DDBJ whole genome shotgun (WGS) entry which is preliminary data.</text>
</comment>
<sequence length="45" mass="5518">MVCLILRFLFYLVMCFNDAFNFLIMMCFYFIMMMCLILKLYSLPP</sequence>
<gene>
    <name evidence="5" type="ORF">N198_04655</name>
    <name evidence="4" type="ORF">N198_05450</name>
    <name evidence="3" type="ORF">N198_06500</name>
    <name evidence="2" type="ORF">N198_07955</name>
</gene>
<keyword evidence="1" id="KW-1133">Transmembrane helix</keyword>
<reference evidence="4 6" key="1">
    <citation type="journal article" date="2013" name="Genome Announc.">
        <title>Multiple genome sequences of Helicobacter pylori strains of diverse disease and antibiotic resistance backgrounds from Malaysia.</title>
        <authorList>
            <person name="Rehvathy V."/>
            <person name="Tan M.H."/>
            <person name="Gunaletchumy S.P."/>
            <person name="Teh X."/>
            <person name="Wang S."/>
            <person name="Baybayan P."/>
            <person name="Singh S."/>
            <person name="Ashby M."/>
            <person name="Kaakoush N.O."/>
            <person name="Mitchell H.M."/>
            <person name="Croft L.J."/>
            <person name="Goh K.L."/>
            <person name="Loke M.F."/>
            <person name="Vadivelu J."/>
        </authorList>
    </citation>
    <scope>NUCLEOTIDE SEQUENCE [LARGE SCALE GENOMIC DNA]</scope>
    <source>
        <strain evidence="4 6">UM037</strain>
    </source>
</reference>
<evidence type="ECO:0000313" key="4">
    <source>
        <dbReference type="EMBL" id="EQK95009.1"/>
    </source>
</evidence>
<organism evidence="4 6">
    <name type="scientific">Helicobacter pylori UM037</name>
    <dbReference type="NCBI Taxonomy" id="1321939"/>
    <lineage>
        <taxon>Bacteria</taxon>
        <taxon>Pseudomonadati</taxon>
        <taxon>Campylobacterota</taxon>
        <taxon>Epsilonproteobacteria</taxon>
        <taxon>Campylobacterales</taxon>
        <taxon>Helicobacteraceae</taxon>
        <taxon>Helicobacter</taxon>
    </lineage>
</organism>
<evidence type="ECO:0000256" key="1">
    <source>
        <dbReference type="SAM" id="Phobius"/>
    </source>
</evidence>
<evidence type="ECO:0000313" key="5">
    <source>
        <dbReference type="EMBL" id="EQK95213.1"/>
    </source>
</evidence>
<dbReference type="EMBL" id="AUSI01000016">
    <property type="protein sequence ID" value="EQK95009.1"/>
    <property type="molecule type" value="Genomic_DNA"/>
</dbReference>
<dbReference type="EMBL" id="AUSI01000025">
    <property type="protein sequence ID" value="EQK94812.1"/>
    <property type="molecule type" value="Genomic_DNA"/>
</dbReference>
<dbReference type="EMBL" id="AUSI01000037">
    <property type="protein sequence ID" value="EQK94388.1"/>
    <property type="molecule type" value="Genomic_DNA"/>
</dbReference>